<reference evidence="2" key="1">
    <citation type="submission" date="2018-01" db="EMBL/GenBank/DDBJ databases">
        <title>An insight into the sialome of Amazonian anophelines.</title>
        <authorList>
            <person name="Ribeiro J.M."/>
            <person name="Scarpassa V."/>
            <person name="Calvo E."/>
        </authorList>
    </citation>
    <scope>NUCLEOTIDE SEQUENCE</scope>
    <source>
        <tissue evidence="2">Salivary glands</tissue>
    </source>
</reference>
<proteinExistence type="predicted"/>
<accession>A0A2M4B3D8</accession>
<evidence type="ECO:0000313" key="2">
    <source>
        <dbReference type="EMBL" id="MBW47554.1"/>
    </source>
</evidence>
<feature type="signal peptide" evidence="1">
    <location>
        <begin position="1"/>
        <end position="17"/>
    </location>
</feature>
<dbReference type="EMBL" id="GGFK01014233">
    <property type="protein sequence ID" value="MBW47554.1"/>
    <property type="molecule type" value="Transcribed_RNA"/>
</dbReference>
<feature type="chain" id="PRO_5014604284" evidence="1">
    <location>
        <begin position="18"/>
        <end position="67"/>
    </location>
</feature>
<evidence type="ECO:0000256" key="1">
    <source>
        <dbReference type="SAM" id="SignalP"/>
    </source>
</evidence>
<name>A0A2M4B3D8_9DIPT</name>
<dbReference type="AlphaFoldDB" id="A0A2M4B3D8"/>
<organism evidence="2">
    <name type="scientific">Anopheles triannulatus</name>
    <dbReference type="NCBI Taxonomy" id="58253"/>
    <lineage>
        <taxon>Eukaryota</taxon>
        <taxon>Metazoa</taxon>
        <taxon>Ecdysozoa</taxon>
        <taxon>Arthropoda</taxon>
        <taxon>Hexapoda</taxon>
        <taxon>Insecta</taxon>
        <taxon>Pterygota</taxon>
        <taxon>Neoptera</taxon>
        <taxon>Endopterygota</taxon>
        <taxon>Diptera</taxon>
        <taxon>Nematocera</taxon>
        <taxon>Culicoidea</taxon>
        <taxon>Culicidae</taxon>
        <taxon>Anophelinae</taxon>
        <taxon>Anopheles</taxon>
    </lineage>
</organism>
<protein>
    <submittedName>
        <fullName evidence="2">Putative secreted protein</fullName>
    </submittedName>
</protein>
<sequence length="67" mass="7322">MLLLLFLQLLLPSGCNYSVCKTLRFAALPPYRLSDPHCCPSFSSRQISSLCPFGGFGSNGITYIDSC</sequence>
<keyword evidence="1" id="KW-0732">Signal</keyword>